<comment type="caution">
    <text evidence="1">The sequence shown here is derived from an EMBL/GenBank/DDBJ whole genome shotgun (WGS) entry which is preliminary data.</text>
</comment>
<proteinExistence type="predicted"/>
<gene>
    <name evidence="1" type="ORF">L6452_17325</name>
</gene>
<protein>
    <submittedName>
        <fullName evidence="1">Uncharacterized protein</fullName>
    </submittedName>
</protein>
<organism evidence="1 2">
    <name type="scientific">Arctium lappa</name>
    <name type="common">Greater burdock</name>
    <name type="synonym">Lappa major</name>
    <dbReference type="NCBI Taxonomy" id="4217"/>
    <lineage>
        <taxon>Eukaryota</taxon>
        <taxon>Viridiplantae</taxon>
        <taxon>Streptophyta</taxon>
        <taxon>Embryophyta</taxon>
        <taxon>Tracheophyta</taxon>
        <taxon>Spermatophyta</taxon>
        <taxon>Magnoliopsida</taxon>
        <taxon>eudicotyledons</taxon>
        <taxon>Gunneridae</taxon>
        <taxon>Pentapetalae</taxon>
        <taxon>asterids</taxon>
        <taxon>campanulids</taxon>
        <taxon>Asterales</taxon>
        <taxon>Asteraceae</taxon>
        <taxon>Carduoideae</taxon>
        <taxon>Cardueae</taxon>
        <taxon>Arctiinae</taxon>
        <taxon>Arctium</taxon>
    </lineage>
</organism>
<dbReference type="Proteomes" id="UP001055879">
    <property type="component" value="Linkage Group LG05"/>
</dbReference>
<reference evidence="1 2" key="2">
    <citation type="journal article" date="2022" name="Mol. Ecol. Resour.">
        <title>The genomes of chicory, endive, great burdock and yacon provide insights into Asteraceae paleo-polyploidization history and plant inulin production.</title>
        <authorList>
            <person name="Fan W."/>
            <person name="Wang S."/>
            <person name="Wang H."/>
            <person name="Wang A."/>
            <person name="Jiang F."/>
            <person name="Liu H."/>
            <person name="Zhao H."/>
            <person name="Xu D."/>
            <person name="Zhang Y."/>
        </authorList>
    </citation>
    <scope>NUCLEOTIDE SEQUENCE [LARGE SCALE GENOMIC DNA]</scope>
    <source>
        <strain evidence="2">cv. Niubang</strain>
    </source>
</reference>
<keyword evidence="2" id="KW-1185">Reference proteome</keyword>
<evidence type="ECO:0000313" key="1">
    <source>
        <dbReference type="EMBL" id="KAI3728684.1"/>
    </source>
</evidence>
<reference evidence="2" key="1">
    <citation type="journal article" date="2022" name="Mol. Ecol. Resour.">
        <title>The genomes of chicory, endive, great burdock and yacon provide insights into Asteraceae palaeo-polyploidization history and plant inulin production.</title>
        <authorList>
            <person name="Fan W."/>
            <person name="Wang S."/>
            <person name="Wang H."/>
            <person name="Wang A."/>
            <person name="Jiang F."/>
            <person name="Liu H."/>
            <person name="Zhao H."/>
            <person name="Xu D."/>
            <person name="Zhang Y."/>
        </authorList>
    </citation>
    <scope>NUCLEOTIDE SEQUENCE [LARGE SCALE GENOMIC DNA]</scope>
    <source>
        <strain evidence="2">cv. Niubang</strain>
    </source>
</reference>
<sequence length="83" mass="9391">MYVKLLQRLHTEGKLTNQVELSQDADSPIGDLLNERWVDVFVCEAQDPSFVVCVTTTSEGSKRKGRCWVRDAGVEGKEWTYLG</sequence>
<evidence type="ECO:0000313" key="2">
    <source>
        <dbReference type="Proteomes" id="UP001055879"/>
    </source>
</evidence>
<name>A0ACB9C326_ARCLA</name>
<accession>A0ACB9C326</accession>
<dbReference type="EMBL" id="CM042051">
    <property type="protein sequence ID" value="KAI3728684.1"/>
    <property type="molecule type" value="Genomic_DNA"/>
</dbReference>